<keyword evidence="6" id="KW-1185">Reference proteome</keyword>
<dbReference type="SUPFAM" id="SSF69593">
    <property type="entry name" value="Glycerol-3-phosphate (1)-acyltransferase"/>
    <property type="match status" value="1"/>
</dbReference>
<dbReference type="PANTHER" id="PTHR10434:SF11">
    <property type="entry name" value="1-ACYL-SN-GLYCEROL-3-PHOSPHATE ACYLTRANSFERASE"/>
    <property type="match status" value="1"/>
</dbReference>
<keyword evidence="2 5" id="KW-0012">Acyltransferase</keyword>
<protein>
    <submittedName>
        <fullName evidence="5">1-acyl-sn-glycerol-3-phosphate acyltransferase</fullName>
    </submittedName>
</protein>
<feature type="domain" description="Phospholipid/glycerol acyltransferase" evidence="4">
    <location>
        <begin position="47"/>
        <end position="157"/>
    </location>
</feature>
<gene>
    <name evidence="5" type="primary">plsC</name>
    <name evidence="5" type="ORF">GCM10012275_58020</name>
</gene>
<dbReference type="Pfam" id="PF01553">
    <property type="entry name" value="Acyltransferase"/>
    <property type="match status" value="1"/>
</dbReference>
<dbReference type="RefSeq" id="WP_189061617.1">
    <property type="nucleotide sequence ID" value="NZ_BMMK01000045.1"/>
</dbReference>
<evidence type="ECO:0000256" key="3">
    <source>
        <dbReference type="SAM" id="MobiDB-lite"/>
    </source>
</evidence>
<reference evidence="5" key="1">
    <citation type="journal article" date="2014" name="Int. J. Syst. Evol. Microbiol.">
        <title>Complete genome sequence of Corynebacterium casei LMG S-19264T (=DSM 44701T), isolated from a smear-ripened cheese.</title>
        <authorList>
            <consortium name="US DOE Joint Genome Institute (JGI-PGF)"/>
            <person name="Walter F."/>
            <person name="Albersmeier A."/>
            <person name="Kalinowski J."/>
            <person name="Ruckert C."/>
        </authorList>
    </citation>
    <scope>NUCLEOTIDE SEQUENCE</scope>
    <source>
        <strain evidence="5">CGMCC 4.5737</strain>
    </source>
</reference>
<accession>A0A8J3FXH9</accession>
<dbReference type="AlphaFoldDB" id="A0A8J3FXH9"/>
<dbReference type="Proteomes" id="UP000637578">
    <property type="component" value="Unassembled WGS sequence"/>
</dbReference>
<comment type="caution">
    <text evidence="5">The sequence shown here is derived from an EMBL/GenBank/DDBJ whole genome shotgun (WGS) entry which is preliminary data.</text>
</comment>
<dbReference type="SMART" id="SM00563">
    <property type="entry name" value="PlsC"/>
    <property type="match status" value="1"/>
</dbReference>
<evidence type="ECO:0000256" key="1">
    <source>
        <dbReference type="ARBA" id="ARBA00022679"/>
    </source>
</evidence>
<dbReference type="InterPro" id="IPR002123">
    <property type="entry name" value="Plipid/glycerol_acylTrfase"/>
</dbReference>
<feature type="region of interest" description="Disordered" evidence="3">
    <location>
        <begin position="210"/>
        <end position="234"/>
    </location>
</feature>
<reference evidence="5" key="2">
    <citation type="submission" date="2020-09" db="EMBL/GenBank/DDBJ databases">
        <authorList>
            <person name="Sun Q."/>
            <person name="Zhou Y."/>
        </authorList>
    </citation>
    <scope>NUCLEOTIDE SEQUENCE</scope>
    <source>
        <strain evidence="5">CGMCC 4.5737</strain>
    </source>
</reference>
<name>A0A8J3FXH9_9PSEU</name>
<proteinExistence type="predicted"/>
<organism evidence="5 6">
    <name type="scientific">Longimycelium tulufanense</name>
    <dbReference type="NCBI Taxonomy" id="907463"/>
    <lineage>
        <taxon>Bacteria</taxon>
        <taxon>Bacillati</taxon>
        <taxon>Actinomycetota</taxon>
        <taxon>Actinomycetes</taxon>
        <taxon>Pseudonocardiales</taxon>
        <taxon>Pseudonocardiaceae</taxon>
        <taxon>Longimycelium</taxon>
    </lineage>
</organism>
<dbReference type="GO" id="GO:0006654">
    <property type="term" value="P:phosphatidic acid biosynthetic process"/>
    <property type="evidence" value="ECO:0007669"/>
    <property type="project" value="TreeGrafter"/>
</dbReference>
<dbReference type="CDD" id="cd07989">
    <property type="entry name" value="LPLAT_AGPAT-like"/>
    <property type="match status" value="1"/>
</dbReference>
<dbReference type="EMBL" id="BMMK01000045">
    <property type="protein sequence ID" value="GGM79798.1"/>
    <property type="molecule type" value="Genomic_DNA"/>
</dbReference>
<evidence type="ECO:0000256" key="2">
    <source>
        <dbReference type="ARBA" id="ARBA00023315"/>
    </source>
</evidence>
<sequence>MTSRAALPPGAWPWLHGLARWIGTWLFHPVFRLRVRGRDRVPAEGPVVLVGNHSSLVDGPLLLGVLGRSSVFLIKHELFHGPLGWVLYRLGHLPVRRGEPDRTPMLAAVRVLRGGGVVGVFPEGTRGEGTVRSAENGAAWLARSTGAVVLPVACRGTLRPSGARRRFRPRVDVLFGEPFRLPAGKGRAGLAAATERLRVELAGLVAELDRQRGGETAPARQQPPAKGSERGGRA</sequence>
<dbReference type="PANTHER" id="PTHR10434">
    <property type="entry name" value="1-ACYL-SN-GLYCEROL-3-PHOSPHATE ACYLTRANSFERASE"/>
    <property type="match status" value="1"/>
</dbReference>
<evidence type="ECO:0000313" key="6">
    <source>
        <dbReference type="Proteomes" id="UP000637578"/>
    </source>
</evidence>
<dbReference type="GO" id="GO:0005886">
    <property type="term" value="C:plasma membrane"/>
    <property type="evidence" value="ECO:0007669"/>
    <property type="project" value="TreeGrafter"/>
</dbReference>
<evidence type="ECO:0000313" key="5">
    <source>
        <dbReference type="EMBL" id="GGM79798.1"/>
    </source>
</evidence>
<evidence type="ECO:0000259" key="4">
    <source>
        <dbReference type="SMART" id="SM00563"/>
    </source>
</evidence>
<dbReference type="GO" id="GO:0003841">
    <property type="term" value="F:1-acylglycerol-3-phosphate O-acyltransferase activity"/>
    <property type="evidence" value="ECO:0007669"/>
    <property type="project" value="TreeGrafter"/>
</dbReference>
<keyword evidence="1" id="KW-0808">Transferase</keyword>